<feature type="region of interest" description="Disordered" evidence="1">
    <location>
        <begin position="493"/>
        <end position="516"/>
    </location>
</feature>
<dbReference type="KEGG" id="mbr:MONBRDRAFT_24010"/>
<name>A9UUF6_MONBE</name>
<evidence type="ECO:0000313" key="2">
    <source>
        <dbReference type="EMBL" id="EDQ90892.1"/>
    </source>
</evidence>
<feature type="compositionally biased region" description="Polar residues" evidence="1">
    <location>
        <begin position="1"/>
        <end position="10"/>
    </location>
</feature>
<dbReference type="EMBL" id="CH991546">
    <property type="protein sequence ID" value="EDQ90892.1"/>
    <property type="molecule type" value="Genomic_DNA"/>
</dbReference>
<feature type="region of interest" description="Disordered" evidence="1">
    <location>
        <begin position="1"/>
        <end position="71"/>
    </location>
</feature>
<feature type="non-terminal residue" evidence="2">
    <location>
        <position position="637"/>
    </location>
</feature>
<proteinExistence type="predicted"/>
<dbReference type="RefSeq" id="XP_001744189.1">
    <property type="nucleotide sequence ID" value="XM_001744137.1"/>
</dbReference>
<dbReference type="InParanoid" id="A9UUF6"/>
<sequence>MASPNLSQKANDLPALSNDGDNEAAARHLQSRLLEAQPHRSSGRGGFKLAKPAHHASTGRQNGTGRTAGRSLRLAPLDDGKLRSDVQFSQHKPLPPSAGDGAKIAAPSDLGYAGDNHIAALADASMDDILAYVQAHPDIGFVYALPRAPQESVERSMYDLRVVPAADIYHVFPYFTISPDGVTCVQATTSEFHSLPRFIKDVALTKRLKQMPLVYQFRQWKAFTTWRKAITGARRHARGEFLQRHLYLLSTFLQPALLRVRAMCLDIVEARLAVIRETEAPTISEFVAQQHKQVTAVAERLRTFRDDIAAVALEACQRVLVEAGYTGTSSCRGLWHHSLVRHMFSRAPTSLLTCVVPLDDRDMSYTEQGQKQALCVRLARFLRLIDKLVASAMQELAVESIVFLSDHATRIRRVALEQGQAAYDEAVQAAKEQAAHQAAEATAAKQKKSKGKPVEPVEVAPAIPGQDGVPLPPGLVQVTDGYVVLRRVKADAPASTSTSTSTSNSKNANNAKADRQGPRAMFKVALELDTDGLTFAPDGDDIKGALRQLLDRFSRAVCGVEAVARHRDFVSINEWAQMLPEQAEDETQALESMLKGDRHMYASFDALLAAVDFGFAAAGEYRASLQDIQERFAESTA</sequence>
<feature type="compositionally biased region" description="Low complexity" evidence="1">
    <location>
        <begin position="494"/>
        <end position="511"/>
    </location>
</feature>
<evidence type="ECO:0000313" key="3">
    <source>
        <dbReference type="Proteomes" id="UP000001357"/>
    </source>
</evidence>
<dbReference type="GeneID" id="5889469"/>
<protein>
    <submittedName>
        <fullName evidence="2">Uncharacterized protein</fullName>
    </submittedName>
</protein>
<keyword evidence="3" id="KW-1185">Reference proteome</keyword>
<dbReference type="eggNOG" id="KOG3595">
    <property type="taxonomic scope" value="Eukaryota"/>
</dbReference>
<accession>A9UUF6</accession>
<feature type="region of interest" description="Disordered" evidence="1">
    <location>
        <begin position="437"/>
        <end position="466"/>
    </location>
</feature>
<gene>
    <name evidence="2" type="ORF">MONBRDRAFT_24010</name>
</gene>
<dbReference type="Proteomes" id="UP000001357">
    <property type="component" value="Unassembled WGS sequence"/>
</dbReference>
<organism evidence="2 3">
    <name type="scientific">Monosiga brevicollis</name>
    <name type="common">Choanoflagellate</name>
    <dbReference type="NCBI Taxonomy" id="81824"/>
    <lineage>
        <taxon>Eukaryota</taxon>
        <taxon>Choanoflagellata</taxon>
        <taxon>Craspedida</taxon>
        <taxon>Salpingoecidae</taxon>
        <taxon>Monosiga</taxon>
    </lineage>
</organism>
<reference evidence="2 3" key="1">
    <citation type="journal article" date="2008" name="Nature">
        <title>The genome of the choanoflagellate Monosiga brevicollis and the origin of metazoans.</title>
        <authorList>
            <consortium name="JGI Sequencing"/>
            <person name="King N."/>
            <person name="Westbrook M.J."/>
            <person name="Young S.L."/>
            <person name="Kuo A."/>
            <person name="Abedin M."/>
            <person name="Chapman J."/>
            <person name="Fairclough S."/>
            <person name="Hellsten U."/>
            <person name="Isogai Y."/>
            <person name="Letunic I."/>
            <person name="Marr M."/>
            <person name="Pincus D."/>
            <person name="Putnam N."/>
            <person name="Rokas A."/>
            <person name="Wright K.J."/>
            <person name="Zuzow R."/>
            <person name="Dirks W."/>
            <person name="Good M."/>
            <person name="Goodstein D."/>
            <person name="Lemons D."/>
            <person name="Li W."/>
            <person name="Lyons J.B."/>
            <person name="Morris A."/>
            <person name="Nichols S."/>
            <person name="Richter D.J."/>
            <person name="Salamov A."/>
            <person name="Bork P."/>
            <person name="Lim W.A."/>
            <person name="Manning G."/>
            <person name="Miller W.T."/>
            <person name="McGinnis W."/>
            <person name="Shapiro H."/>
            <person name="Tjian R."/>
            <person name="Grigoriev I.V."/>
            <person name="Rokhsar D."/>
        </authorList>
    </citation>
    <scope>NUCLEOTIDE SEQUENCE [LARGE SCALE GENOMIC DNA]</scope>
    <source>
        <strain evidence="3">MX1 / ATCC 50154</strain>
    </source>
</reference>
<evidence type="ECO:0000256" key="1">
    <source>
        <dbReference type="SAM" id="MobiDB-lite"/>
    </source>
</evidence>
<dbReference type="AlphaFoldDB" id="A9UUF6"/>
<dbReference type="STRING" id="81824.A9UUF6"/>